<dbReference type="GO" id="GO:0005886">
    <property type="term" value="C:plasma membrane"/>
    <property type="evidence" value="ECO:0007669"/>
    <property type="project" value="UniProtKB-SubCell"/>
</dbReference>
<dbReference type="SUPFAM" id="SSF53649">
    <property type="entry name" value="Alkaline phosphatase-like"/>
    <property type="match status" value="1"/>
</dbReference>
<sequence length="627" mass="66950">MSATSPRPTGLDAAPRGVGARIGWALVVTAAAAVICDLTLALSLRLGGQAPLKPGPALVGMGVTWILLLALVGLTGRVRRALVVGFLLVAFLAVVNAARMDVLQSPLVPSDVAYLRTPGFLVEMVGARAVVLGVVGLLLLLALLLWLARVAGRDRPPPPRRGERGAATWIAFRGATALAGVALVWSAAGFNTPGNALRSVYDAAGAQWLSWSPTTNYQGNGFIGGALFSLPAEPMERPPGYSAQRMAEVAEKWAAVAEERNRGRDATALARTNVVVVLSESMGDPAALEGLQLAEDPLPTVHGLMQEGGGQMLAPHYGTGTSLMEFSVLTGQSAGLFGPHIVSPYQQFVADQEDYPSLVGWLGSLGHRTVAVHPFRPELYARTEVYERLGFDAFVDKEHMHRTEALVPGGFVSDASAYDEVVRQLEESATPGLVHLVSMQNHVPFSGLYDDPVEVDRASCCAAEVGQWARGLARTDAAVADFLADLEELDEPTVVLHFGDHFPGIFDTAGVKAEGLNLHRTPWFVWSNVEGGVVDDPGLLSPAAALPAVLERLGAPLPPYLHLLEAVQDEVGTIRGDTVVTPQGREVPLDSLDREQRELVEEARLVQYDFSVGERYALAQLWYSGRD</sequence>
<dbReference type="KEGG" id="ndp:E2C04_06640"/>
<comment type="pathway">
    <text evidence="2">Cell wall biogenesis; lipoteichoic acid biosynthesis.</text>
</comment>
<evidence type="ECO:0000259" key="8">
    <source>
        <dbReference type="Pfam" id="PF00884"/>
    </source>
</evidence>
<dbReference type="InterPro" id="IPR050448">
    <property type="entry name" value="OpgB/LTA_synthase_biosynth"/>
</dbReference>
<evidence type="ECO:0000256" key="2">
    <source>
        <dbReference type="ARBA" id="ARBA00004936"/>
    </source>
</evidence>
<keyword evidence="3" id="KW-1003">Cell membrane</keyword>
<feature type="transmembrane region" description="Helical" evidence="7">
    <location>
        <begin position="81"/>
        <end position="100"/>
    </location>
</feature>
<evidence type="ECO:0000256" key="1">
    <source>
        <dbReference type="ARBA" id="ARBA00004651"/>
    </source>
</evidence>
<dbReference type="EMBL" id="CP038462">
    <property type="protein sequence ID" value="QCC76973.1"/>
    <property type="molecule type" value="Genomic_DNA"/>
</dbReference>
<dbReference type="Pfam" id="PF00884">
    <property type="entry name" value="Sulfatase"/>
    <property type="match status" value="1"/>
</dbReference>
<dbReference type="RefSeq" id="WP_135832019.1">
    <property type="nucleotide sequence ID" value="NZ_BMCK01000002.1"/>
</dbReference>
<name>A0A4P7UA46_9ACTN</name>
<dbReference type="CDD" id="cd16015">
    <property type="entry name" value="LTA_synthase"/>
    <property type="match status" value="1"/>
</dbReference>
<dbReference type="InterPro" id="IPR000917">
    <property type="entry name" value="Sulfatase_N"/>
</dbReference>
<proteinExistence type="predicted"/>
<reference evidence="9 10" key="1">
    <citation type="journal article" date="2008" name="Int. J. Syst. Evol. Microbiol.">
        <title>Nocardioides daphniae sp. nov., isolated from Daphnia cucullata (Crustacea: Cladocera).</title>
        <authorList>
            <person name="Toth E.M."/>
            <person name="Keki Z."/>
            <person name="Homonnay Z.G."/>
            <person name="Borsodi A.K."/>
            <person name="Marialigeti K."/>
            <person name="Schumann P."/>
        </authorList>
    </citation>
    <scope>NUCLEOTIDE SEQUENCE [LARGE SCALE GENOMIC DNA]</scope>
    <source>
        <strain evidence="9 10">JCM 16608</strain>
    </source>
</reference>
<dbReference type="Gene3D" id="3.40.720.10">
    <property type="entry name" value="Alkaline Phosphatase, subunit A"/>
    <property type="match status" value="1"/>
</dbReference>
<dbReference type="PANTHER" id="PTHR47371">
    <property type="entry name" value="LIPOTEICHOIC ACID SYNTHASE"/>
    <property type="match status" value="1"/>
</dbReference>
<dbReference type="OrthoDB" id="5363296at2"/>
<evidence type="ECO:0000256" key="7">
    <source>
        <dbReference type="SAM" id="Phobius"/>
    </source>
</evidence>
<feature type="transmembrane region" description="Helical" evidence="7">
    <location>
        <begin position="56"/>
        <end position="74"/>
    </location>
</feature>
<evidence type="ECO:0000313" key="9">
    <source>
        <dbReference type="EMBL" id="QCC76973.1"/>
    </source>
</evidence>
<comment type="subcellular location">
    <subcellularLocation>
        <location evidence="1">Cell membrane</location>
        <topology evidence="1">Multi-pass membrane protein</topology>
    </subcellularLocation>
</comment>
<dbReference type="InterPro" id="IPR017850">
    <property type="entry name" value="Alkaline_phosphatase_core_sf"/>
</dbReference>
<organism evidence="9 10">
    <name type="scientific">Nocardioides daphniae</name>
    <dbReference type="NCBI Taxonomy" id="402297"/>
    <lineage>
        <taxon>Bacteria</taxon>
        <taxon>Bacillati</taxon>
        <taxon>Actinomycetota</taxon>
        <taxon>Actinomycetes</taxon>
        <taxon>Propionibacteriales</taxon>
        <taxon>Nocardioidaceae</taxon>
        <taxon>Nocardioides</taxon>
    </lineage>
</organism>
<keyword evidence="5 7" id="KW-1133">Transmembrane helix</keyword>
<dbReference type="AlphaFoldDB" id="A0A4P7UA46"/>
<dbReference type="PANTHER" id="PTHR47371:SF3">
    <property type="entry name" value="PHOSPHOGLYCEROL TRANSFERASE I"/>
    <property type="match status" value="1"/>
</dbReference>
<dbReference type="Proteomes" id="UP000297025">
    <property type="component" value="Chromosome"/>
</dbReference>
<keyword evidence="4 7" id="KW-0812">Transmembrane</keyword>
<evidence type="ECO:0000256" key="4">
    <source>
        <dbReference type="ARBA" id="ARBA00022692"/>
    </source>
</evidence>
<gene>
    <name evidence="9" type="ORF">E2C04_06640</name>
</gene>
<feature type="transmembrane region" description="Helical" evidence="7">
    <location>
        <begin position="169"/>
        <end position="188"/>
    </location>
</feature>
<evidence type="ECO:0000256" key="6">
    <source>
        <dbReference type="ARBA" id="ARBA00023136"/>
    </source>
</evidence>
<keyword evidence="6 7" id="KW-0472">Membrane</keyword>
<evidence type="ECO:0000313" key="10">
    <source>
        <dbReference type="Proteomes" id="UP000297025"/>
    </source>
</evidence>
<feature type="domain" description="Sulfatase N-terminal" evidence="8">
    <location>
        <begin position="273"/>
        <end position="551"/>
    </location>
</feature>
<protein>
    <submittedName>
        <fullName evidence="9">LTA synthase family protein</fullName>
    </submittedName>
</protein>
<evidence type="ECO:0000256" key="3">
    <source>
        <dbReference type="ARBA" id="ARBA00022475"/>
    </source>
</evidence>
<evidence type="ECO:0000256" key="5">
    <source>
        <dbReference type="ARBA" id="ARBA00022989"/>
    </source>
</evidence>
<accession>A0A4P7UA46</accession>
<feature type="transmembrane region" description="Helical" evidence="7">
    <location>
        <begin position="21"/>
        <end position="44"/>
    </location>
</feature>
<feature type="transmembrane region" description="Helical" evidence="7">
    <location>
        <begin position="120"/>
        <end position="148"/>
    </location>
</feature>